<gene>
    <name evidence="2" type="ORF">HOP51_01140</name>
</gene>
<accession>A0ABS9A9W7</accession>
<feature type="region of interest" description="Disordered" evidence="1">
    <location>
        <begin position="1"/>
        <end position="25"/>
    </location>
</feature>
<evidence type="ECO:0000256" key="1">
    <source>
        <dbReference type="SAM" id="MobiDB-lite"/>
    </source>
</evidence>
<reference evidence="2 3" key="1">
    <citation type="journal article" date="2021" name="Front. Microbiol.">
        <title>Aerobic Denitrification and Heterotrophic Sulfur Oxidation in the Genus Halomonas Revealed by Six Novel Species Characterizations and Genome-Based Analysis.</title>
        <authorList>
            <person name="Wang L."/>
            <person name="Shao Z."/>
        </authorList>
    </citation>
    <scope>NUCLEOTIDE SEQUENCE [LARGE SCALE GENOMIC DNA]</scope>
    <source>
        <strain evidence="2 3">MCCC 1A11036</strain>
    </source>
</reference>
<feature type="compositionally biased region" description="Polar residues" evidence="1">
    <location>
        <begin position="1"/>
        <end position="16"/>
    </location>
</feature>
<name>A0ABS9A9W7_9GAMM</name>
<dbReference type="Proteomes" id="UP001320122">
    <property type="component" value="Unassembled WGS sequence"/>
</dbReference>
<proteinExistence type="predicted"/>
<sequence>MNSGTPDHSASTNDNHAPNPDDTLRSSHFRRVDRLLWMPAKSVVVGIEYLEQSVQKLHTSLSASARQLDENFTMARRLSASADELMAAVNTFRLPQGGAAAPGPTPGFVPTERCSSAKSAKHGQVHMEADRAESINDRLGRVL</sequence>
<evidence type="ECO:0000313" key="3">
    <source>
        <dbReference type="Proteomes" id="UP001320122"/>
    </source>
</evidence>
<dbReference type="RefSeq" id="WP_234272103.1">
    <property type="nucleotide sequence ID" value="NZ_JABFTT010000001.1"/>
</dbReference>
<organism evidence="2 3">
    <name type="scientific">Billgrantia zhangzhouensis</name>
    <dbReference type="NCBI Taxonomy" id="2733481"/>
    <lineage>
        <taxon>Bacteria</taxon>
        <taxon>Pseudomonadati</taxon>
        <taxon>Pseudomonadota</taxon>
        <taxon>Gammaproteobacteria</taxon>
        <taxon>Oceanospirillales</taxon>
        <taxon>Halomonadaceae</taxon>
        <taxon>Billgrantia</taxon>
    </lineage>
</organism>
<protein>
    <submittedName>
        <fullName evidence="2">Uncharacterized protein</fullName>
    </submittedName>
</protein>
<evidence type="ECO:0000313" key="2">
    <source>
        <dbReference type="EMBL" id="MCE8018725.1"/>
    </source>
</evidence>
<dbReference type="EMBL" id="JABFTT010000001">
    <property type="protein sequence ID" value="MCE8018725.1"/>
    <property type="molecule type" value="Genomic_DNA"/>
</dbReference>
<keyword evidence="3" id="KW-1185">Reference proteome</keyword>
<comment type="caution">
    <text evidence="2">The sequence shown here is derived from an EMBL/GenBank/DDBJ whole genome shotgun (WGS) entry which is preliminary data.</text>
</comment>